<proteinExistence type="predicted"/>
<feature type="compositionally biased region" description="Gly residues" evidence="1">
    <location>
        <begin position="313"/>
        <end position="323"/>
    </location>
</feature>
<feature type="compositionally biased region" description="Basic and acidic residues" evidence="1">
    <location>
        <begin position="283"/>
        <end position="294"/>
    </location>
</feature>
<keyword evidence="2" id="KW-0812">Transmembrane</keyword>
<feature type="compositionally biased region" description="Acidic residues" evidence="1">
    <location>
        <begin position="376"/>
        <end position="389"/>
    </location>
</feature>
<dbReference type="InterPro" id="IPR043725">
    <property type="entry name" value="DUF5667"/>
</dbReference>
<dbReference type="Pfam" id="PF18915">
    <property type="entry name" value="DUF5667"/>
    <property type="match status" value="1"/>
</dbReference>
<feature type="transmembrane region" description="Helical" evidence="2">
    <location>
        <begin position="91"/>
        <end position="110"/>
    </location>
</feature>
<dbReference type="Proteomes" id="UP000294894">
    <property type="component" value="Chromosome"/>
</dbReference>
<accession>A0A4V1BDW4</accession>
<evidence type="ECO:0000256" key="2">
    <source>
        <dbReference type="SAM" id="Phobius"/>
    </source>
</evidence>
<feature type="compositionally biased region" description="Low complexity" evidence="1">
    <location>
        <begin position="324"/>
        <end position="334"/>
    </location>
</feature>
<reference evidence="4 5" key="1">
    <citation type="submission" date="2019-03" db="EMBL/GenBank/DDBJ databases">
        <title>Three New Species of Nocardioides, Nocardioides euryhalodurans sp. nov., Nocardioides seonyuensis sp. nov. and Nocardioides eburneoflavus sp. nov., Iolated from Soil.</title>
        <authorList>
            <person name="Roh S.G."/>
            <person name="Lee C."/>
            <person name="Kim M.-K."/>
            <person name="Kim S.B."/>
        </authorList>
    </citation>
    <scope>NUCLEOTIDE SEQUENCE [LARGE SCALE GENOMIC DNA]</scope>
    <source>
        <strain evidence="4 5">MMS17-SY117</strain>
    </source>
</reference>
<sequence length="395" mass="40960">MTSVFASRRRAEEFDSLVEAPDGPASRDARYAEFLGIVEGLRGVPASPEPRPEFVRGLREELMAAADTLLLPADTARLTLPPRSTTRDRRLAAAIGGFAVVGATASMAVASQSALPGEMLYPLKRAIEDARTGIASDRDSQATQMLDHATGRLDEVAALSESADGADADAIATTLVDFTEQATAASELLLEEYEQNGQESSIRELRDFTSTSMDTLEVLERTVPDTARDELIAAAEAVSRIDARAEELCPSCGGAGIDQIPPVLLASGAVDDPGTLVIPRATPPREGREGRRGGDGSGSGPDDNPLTPVVTAPGGGRTGGGTDTGPLDALTDPLNGSDPTASNPGGPLGAVRDGLKEAGDKVKETVDDTVGNTVDDATEQLDDTVDDLTDPLTGD</sequence>
<feature type="region of interest" description="Disordered" evidence="1">
    <location>
        <begin position="268"/>
        <end position="395"/>
    </location>
</feature>
<name>A0A4V1BDW4_9ACTN</name>
<keyword evidence="2" id="KW-1133">Transmembrane helix</keyword>
<dbReference type="RefSeq" id="WP_135076979.1">
    <property type="nucleotide sequence ID" value="NZ_CP038267.1"/>
</dbReference>
<evidence type="ECO:0000256" key="1">
    <source>
        <dbReference type="SAM" id="MobiDB-lite"/>
    </source>
</evidence>
<dbReference type="OrthoDB" id="3402808at2"/>
<dbReference type="KEGG" id="noy:EXE57_09765"/>
<evidence type="ECO:0000313" key="4">
    <source>
        <dbReference type="EMBL" id="QBR92532.1"/>
    </source>
</evidence>
<protein>
    <recommendedName>
        <fullName evidence="3">DUF5667 domain-containing protein</fullName>
    </recommendedName>
</protein>
<keyword evidence="5" id="KW-1185">Reference proteome</keyword>
<evidence type="ECO:0000313" key="5">
    <source>
        <dbReference type="Proteomes" id="UP000294894"/>
    </source>
</evidence>
<dbReference type="EMBL" id="CP038267">
    <property type="protein sequence ID" value="QBR92532.1"/>
    <property type="molecule type" value="Genomic_DNA"/>
</dbReference>
<dbReference type="AlphaFoldDB" id="A0A4V1BDW4"/>
<gene>
    <name evidence="4" type="ORF">EXE57_09765</name>
</gene>
<evidence type="ECO:0000259" key="3">
    <source>
        <dbReference type="Pfam" id="PF18915"/>
    </source>
</evidence>
<feature type="compositionally biased region" description="Basic and acidic residues" evidence="1">
    <location>
        <begin position="353"/>
        <end position="366"/>
    </location>
</feature>
<keyword evidence="2" id="KW-0472">Membrane</keyword>
<organism evidence="4 5">
    <name type="scientific">Nocardioides euryhalodurans</name>
    <dbReference type="NCBI Taxonomy" id="2518370"/>
    <lineage>
        <taxon>Bacteria</taxon>
        <taxon>Bacillati</taxon>
        <taxon>Actinomycetota</taxon>
        <taxon>Actinomycetes</taxon>
        <taxon>Propionibacteriales</taxon>
        <taxon>Nocardioidaceae</taxon>
        <taxon>Nocardioides</taxon>
    </lineage>
</organism>
<feature type="domain" description="DUF5667" evidence="3">
    <location>
        <begin position="114"/>
        <end position="225"/>
    </location>
</feature>